<protein>
    <submittedName>
        <fullName evidence="1">Uncharacterized protein</fullName>
    </submittedName>
</protein>
<dbReference type="Proteomes" id="UP000824225">
    <property type="component" value="Unassembled WGS sequence"/>
</dbReference>
<evidence type="ECO:0000313" key="1">
    <source>
        <dbReference type="EMBL" id="HJA09085.1"/>
    </source>
</evidence>
<dbReference type="AlphaFoldDB" id="A0A9D2HFH8"/>
<reference evidence="1" key="2">
    <citation type="submission" date="2021-04" db="EMBL/GenBank/DDBJ databases">
        <authorList>
            <person name="Gilroy R."/>
        </authorList>
    </citation>
    <scope>NUCLEOTIDE SEQUENCE</scope>
    <source>
        <strain evidence="1">CHK186-16707</strain>
    </source>
</reference>
<organism evidence="1 2">
    <name type="scientific">Candidatus Mailhella merdigallinarum</name>
    <dbReference type="NCBI Taxonomy" id="2838658"/>
    <lineage>
        <taxon>Bacteria</taxon>
        <taxon>Pseudomonadati</taxon>
        <taxon>Thermodesulfobacteriota</taxon>
        <taxon>Desulfovibrionia</taxon>
        <taxon>Desulfovibrionales</taxon>
        <taxon>Desulfovibrionaceae</taxon>
        <taxon>Mailhella</taxon>
    </lineage>
</organism>
<accession>A0A9D2HFH8</accession>
<evidence type="ECO:0000313" key="2">
    <source>
        <dbReference type="Proteomes" id="UP000824225"/>
    </source>
</evidence>
<comment type="caution">
    <text evidence="1">The sequence shown here is derived from an EMBL/GenBank/DDBJ whole genome shotgun (WGS) entry which is preliminary data.</text>
</comment>
<proteinExistence type="predicted"/>
<name>A0A9D2HFH8_9BACT</name>
<reference evidence="1" key="1">
    <citation type="journal article" date="2021" name="PeerJ">
        <title>Extensive microbial diversity within the chicken gut microbiome revealed by metagenomics and culture.</title>
        <authorList>
            <person name="Gilroy R."/>
            <person name="Ravi A."/>
            <person name="Getino M."/>
            <person name="Pursley I."/>
            <person name="Horton D.L."/>
            <person name="Alikhan N.F."/>
            <person name="Baker D."/>
            <person name="Gharbi K."/>
            <person name="Hall N."/>
            <person name="Watson M."/>
            <person name="Adriaenssens E.M."/>
            <person name="Foster-Nyarko E."/>
            <person name="Jarju S."/>
            <person name="Secka A."/>
            <person name="Antonio M."/>
            <person name="Oren A."/>
            <person name="Chaudhuri R.R."/>
            <person name="La Ragione R."/>
            <person name="Hildebrand F."/>
            <person name="Pallen M.J."/>
        </authorList>
    </citation>
    <scope>NUCLEOTIDE SEQUENCE</scope>
    <source>
        <strain evidence="1">CHK186-16707</strain>
    </source>
</reference>
<sequence>MYYTTLSRIQEYGLHFNADWQALLSHLGKTEADNTPLSLAAILESGGISTAIRALGTVDDPACERDARLFAVRCARQVQHLLQSEHAMKVALEALDVAEWHGVGVSTDDELRKVCDAAYKVWEDWNEADTAVDSACAAACAASGSVARERADDAACSAACAAADEACRALTADTPKAVRDAAWHTAKKAAYAAQEADFRAIFCGDA</sequence>
<gene>
    <name evidence="1" type="ORF">H9962_07845</name>
</gene>
<dbReference type="EMBL" id="DXAN01000025">
    <property type="protein sequence ID" value="HJA09085.1"/>
    <property type="molecule type" value="Genomic_DNA"/>
</dbReference>